<keyword evidence="3" id="KW-1185">Reference proteome</keyword>
<feature type="domain" description="DUF7192" evidence="1">
    <location>
        <begin position="88"/>
        <end position="229"/>
    </location>
</feature>
<evidence type="ECO:0000313" key="2">
    <source>
        <dbReference type="EMBL" id="GAA4464279.1"/>
    </source>
</evidence>
<gene>
    <name evidence="2" type="ORF">GCM10023189_43340</name>
</gene>
<dbReference type="EMBL" id="BAABHD010000076">
    <property type="protein sequence ID" value="GAA4464279.1"/>
    <property type="molecule type" value="Genomic_DNA"/>
</dbReference>
<evidence type="ECO:0000259" key="1">
    <source>
        <dbReference type="Pfam" id="PF23822"/>
    </source>
</evidence>
<organism evidence="2 3">
    <name type="scientific">Nibrella saemangeumensis</name>
    <dbReference type="NCBI Taxonomy" id="1084526"/>
    <lineage>
        <taxon>Bacteria</taxon>
        <taxon>Pseudomonadati</taxon>
        <taxon>Bacteroidota</taxon>
        <taxon>Cytophagia</taxon>
        <taxon>Cytophagales</taxon>
        <taxon>Spirosomataceae</taxon>
        <taxon>Nibrella</taxon>
    </lineage>
</organism>
<dbReference type="Proteomes" id="UP001501175">
    <property type="component" value="Unassembled WGS sequence"/>
</dbReference>
<dbReference type="InterPro" id="IPR055616">
    <property type="entry name" value="DUF7192"/>
</dbReference>
<accession>A0ABP8NDV4</accession>
<dbReference type="RefSeq" id="WP_345247007.1">
    <property type="nucleotide sequence ID" value="NZ_BAABHD010000076.1"/>
</dbReference>
<evidence type="ECO:0000313" key="3">
    <source>
        <dbReference type="Proteomes" id="UP001501175"/>
    </source>
</evidence>
<name>A0ABP8NDV4_9BACT</name>
<sequence length="302" mass="34956">MNAIEFDQLEKQEQSELERKLSKEEFHDLSYTQRYAYKVRNAKFKNLSNGAPTPFELLETSTSGDYWKKRLNDQLINGNEAILNKFLEFKKTLKMDVKARGIDLDYSVYGDFVDVGRYVSGEPECMVDFAAYTQTKFLDLYINVDVEHAIAQDCGFRYYATALSVVDSLENSGYRVRVIAVNYSDAVTINCNTPYGSFYEVCCTVKAYNQPINYAYMSVVCLGATDFFKAYMHRPAKNLYCYGGCDHIEGFKPNILMQENTVYIPSLYGRNRHGKEYKYCQPEAFAFDELIQDWNLKQYLVD</sequence>
<protein>
    <recommendedName>
        <fullName evidence="1">DUF7192 domain-containing protein</fullName>
    </recommendedName>
</protein>
<proteinExistence type="predicted"/>
<dbReference type="Pfam" id="PF23822">
    <property type="entry name" value="DUF7192"/>
    <property type="match status" value="1"/>
</dbReference>
<reference evidence="3" key="1">
    <citation type="journal article" date="2019" name="Int. J. Syst. Evol. Microbiol.">
        <title>The Global Catalogue of Microorganisms (GCM) 10K type strain sequencing project: providing services to taxonomists for standard genome sequencing and annotation.</title>
        <authorList>
            <consortium name="The Broad Institute Genomics Platform"/>
            <consortium name="The Broad Institute Genome Sequencing Center for Infectious Disease"/>
            <person name="Wu L."/>
            <person name="Ma J."/>
        </authorList>
    </citation>
    <scope>NUCLEOTIDE SEQUENCE [LARGE SCALE GENOMIC DNA]</scope>
    <source>
        <strain evidence="3">JCM 17927</strain>
    </source>
</reference>
<comment type="caution">
    <text evidence="2">The sequence shown here is derived from an EMBL/GenBank/DDBJ whole genome shotgun (WGS) entry which is preliminary data.</text>
</comment>